<proteinExistence type="predicted"/>
<accession>A0A4D9E272</accession>
<feature type="compositionally biased region" description="Low complexity" evidence="1">
    <location>
        <begin position="158"/>
        <end position="172"/>
    </location>
</feature>
<sequence length="236" mass="25672">MDDLHHQHPSMALRGPVRRDSEQTRAPALPRSRGNNGRRRSQQQTRNPRPLPEEPEGAASVRAAEAGEGAGRGALGGQRTRLFPHVTPNLPAASTAYLQHDGLRAHGLTGAQDTRSCPCTRPAAAPCPDARVRCNARAPDGKPAREHQQHSPPVPRGQPQTQISQTSSQQPQARDQAIPNQQLMPRSGAEYRHLHQRQPMTIRAGRAAPGQELLHSSCCEGGTPGSWKCVCFKRPE</sequence>
<name>A0A4D9E272_9SAUR</name>
<dbReference type="Proteomes" id="UP000297703">
    <property type="component" value="Unassembled WGS sequence"/>
</dbReference>
<comment type="caution">
    <text evidence="2">The sequence shown here is derived from an EMBL/GenBank/DDBJ whole genome shotgun (WGS) entry which is preliminary data.</text>
</comment>
<feature type="region of interest" description="Disordered" evidence="1">
    <location>
        <begin position="1"/>
        <end position="87"/>
    </location>
</feature>
<keyword evidence="3" id="KW-1185">Reference proteome</keyword>
<organism evidence="2 3">
    <name type="scientific">Platysternon megacephalum</name>
    <name type="common">big-headed turtle</name>
    <dbReference type="NCBI Taxonomy" id="55544"/>
    <lineage>
        <taxon>Eukaryota</taxon>
        <taxon>Metazoa</taxon>
        <taxon>Chordata</taxon>
        <taxon>Craniata</taxon>
        <taxon>Vertebrata</taxon>
        <taxon>Euteleostomi</taxon>
        <taxon>Archelosauria</taxon>
        <taxon>Testudinata</taxon>
        <taxon>Testudines</taxon>
        <taxon>Cryptodira</taxon>
        <taxon>Durocryptodira</taxon>
        <taxon>Testudinoidea</taxon>
        <taxon>Platysternidae</taxon>
        <taxon>Platysternon</taxon>
    </lineage>
</organism>
<evidence type="ECO:0000313" key="2">
    <source>
        <dbReference type="EMBL" id="TFK03607.1"/>
    </source>
</evidence>
<feature type="compositionally biased region" description="Basic and acidic residues" evidence="1">
    <location>
        <begin position="139"/>
        <end position="149"/>
    </location>
</feature>
<evidence type="ECO:0000256" key="1">
    <source>
        <dbReference type="SAM" id="MobiDB-lite"/>
    </source>
</evidence>
<feature type="region of interest" description="Disordered" evidence="1">
    <location>
        <begin position="136"/>
        <end position="180"/>
    </location>
</feature>
<protein>
    <submittedName>
        <fullName evidence="2">Coiled-coil domain-containing protein 70-like</fullName>
    </submittedName>
</protein>
<evidence type="ECO:0000313" key="3">
    <source>
        <dbReference type="Proteomes" id="UP000297703"/>
    </source>
</evidence>
<reference evidence="2 3" key="2">
    <citation type="submission" date="2019-04" db="EMBL/GenBank/DDBJ databases">
        <title>The genome sequence of big-headed turtle.</title>
        <authorList>
            <person name="Gong S."/>
        </authorList>
    </citation>
    <scope>NUCLEOTIDE SEQUENCE [LARGE SCALE GENOMIC DNA]</scope>
    <source>
        <strain evidence="2">DO16091913</strain>
        <tissue evidence="2">Muscle</tissue>
    </source>
</reference>
<feature type="compositionally biased region" description="Low complexity" evidence="1">
    <location>
        <begin position="57"/>
        <end position="67"/>
    </location>
</feature>
<dbReference type="AlphaFoldDB" id="A0A4D9E272"/>
<dbReference type="EMBL" id="QXTE01000156">
    <property type="protein sequence ID" value="TFK03607.1"/>
    <property type="molecule type" value="Genomic_DNA"/>
</dbReference>
<reference evidence="2 3" key="1">
    <citation type="submission" date="2019-04" db="EMBL/GenBank/DDBJ databases">
        <title>Draft genome of the big-headed turtle Platysternon megacephalum.</title>
        <authorList>
            <person name="Gong S."/>
        </authorList>
    </citation>
    <scope>NUCLEOTIDE SEQUENCE [LARGE SCALE GENOMIC DNA]</scope>
    <source>
        <strain evidence="2">DO16091913</strain>
        <tissue evidence="2">Muscle</tissue>
    </source>
</reference>
<gene>
    <name evidence="2" type="ORF">DR999_PMT13990</name>
</gene>